<name>T0JRR8_COLGC</name>
<reference evidence="2" key="1">
    <citation type="journal article" date="2013" name="Mol. Plant Microbe Interact.">
        <title>Global aspects of pacC regulation of pathogenicity genes in Colletotrichum gloeosporioides as revealed by transcriptome analysis.</title>
        <authorList>
            <person name="Alkan N."/>
            <person name="Meng X."/>
            <person name="Friedlander G."/>
            <person name="Reuveni E."/>
            <person name="Sukno S."/>
            <person name="Sherman A."/>
            <person name="Thon M."/>
            <person name="Fluhr R."/>
            <person name="Prusky D."/>
        </authorList>
    </citation>
    <scope>NUCLEOTIDE SEQUENCE [LARGE SCALE GENOMIC DNA]</scope>
    <source>
        <strain evidence="2">Cg-14</strain>
    </source>
</reference>
<evidence type="ECO:0000313" key="2">
    <source>
        <dbReference type="Proteomes" id="UP000015530"/>
    </source>
</evidence>
<organism evidence="1 2">
    <name type="scientific">Colletotrichum gloeosporioides (strain Cg-14)</name>
    <name type="common">Anthracnose fungus</name>
    <name type="synonym">Glomerella cingulata</name>
    <dbReference type="NCBI Taxonomy" id="1237896"/>
    <lineage>
        <taxon>Eukaryota</taxon>
        <taxon>Fungi</taxon>
        <taxon>Dikarya</taxon>
        <taxon>Ascomycota</taxon>
        <taxon>Pezizomycotina</taxon>
        <taxon>Sordariomycetes</taxon>
        <taxon>Hypocreomycetidae</taxon>
        <taxon>Glomerellales</taxon>
        <taxon>Glomerellaceae</taxon>
        <taxon>Colletotrichum</taxon>
        <taxon>Colletotrichum gloeosporioides species complex</taxon>
    </lineage>
</organism>
<sequence>MVRDRRADEPTPNAYM</sequence>
<evidence type="ECO:0000313" key="1">
    <source>
        <dbReference type="EMBL" id="EQB43033.1"/>
    </source>
</evidence>
<dbReference type="AlphaFoldDB" id="T0JRR8"/>
<dbReference type="HOGENOM" id="CLU_3433159_0_0_1"/>
<proteinExistence type="predicted"/>
<comment type="caution">
    <text evidence="1">The sequence shown here is derived from an EMBL/GenBank/DDBJ whole genome shotgun (WGS) entry which is preliminary data.</text>
</comment>
<dbReference type="Proteomes" id="UP000015530">
    <property type="component" value="Unassembled WGS sequence"/>
</dbReference>
<dbReference type="EMBL" id="AMYD01004534">
    <property type="protein sequence ID" value="EQB43033.1"/>
    <property type="molecule type" value="Genomic_DNA"/>
</dbReference>
<accession>T0JRR8</accession>
<protein>
    <submittedName>
        <fullName evidence="1">Uncharacterized protein</fullName>
    </submittedName>
</protein>
<gene>
    <name evidence="1" type="ORF">CGLO_18449</name>
</gene>